<sequence>MNSEKITIASTRFNNDTWNENMNYRNKIHHNGCIYGCPQSISIKIPDESLLYIFEMNNSLNRIEGIGLIKNKIHYDNYYKIYSDGNYNRFVYKSNYRINRDYLDSNYPDILRLFELILFKGKTHLKRGFGITKVPEKLIDKYYSHIYRDKEEDFNNYSENNKIDNIKRRLKTIFKNYNNSK</sequence>
<name>A0A6C0DLQ8_9ZZZZ</name>
<organism evidence="1">
    <name type="scientific">viral metagenome</name>
    <dbReference type="NCBI Taxonomy" id="1070528"/>
    <lineage>
        <taxon>unclassified sequences</taxon>
        <taxon>metagenomes</taxon>
        <taxon>organismal metagenomes</taxon>
    </lineage>
</organism>
<evidence type="ECO:0000313" key="1">
    <source>
        <dbReference type="EMBL" id="QHT17391.1"/>
    </source>
</evidence>
<reference evidence="1" key="1">
    <citation type="journal article" date="2020" name="Nature">
        <title>Giant virus diversity and host interactions through global metagenomics.</title>
        <authorList>
            <person name="Schulz F."/>
            <person name="Roux S."/>
            <person name="Paez-Espino D."/>
            <person name="Jungbluth S."/>
            <person name="Walsh D.A."/>
            <person name="Denef V.J."/>
            <person name="McMahon K.D."/>
            <person name="Konstantinidis K.T."/>
            <person name="Eloe-Fadrosh E.A."/>
            <person name="Kyrpides N.C."/>
            <person name="Woyke T."/>
        </authorList>
    </citation>
    <scope>NUCLEOTIDE SEQUENCE</scope>
    <source>
        <strain evidence="1">GVMAG-M-3300023174-24</strain>
    </source>
</reference>
<protein>
    <submittedName>
        <fullName evidence="1">Uncharacterized protein</fullName>
    </submittedName>
</protein>
<dbReference type="EMBL" id="MN739634">
    <property type="protein sequence ID" value="QHT17391.1"/>
    <property type="molecule type" value="Genomic_DNA"/>
</dbReference>
<proteinExistence type="predicted"/>
<accession>A0A6C0DLQ8</accession>
<dbReference type="AlphaFoldDB" id="A0A6C0DLQ8"/>